<feature type="compositionally biased region" description="Low complexity" evidence="1">
    <location>
        <begin position="223"/>
        <end position="238"/>
    </location>
</feature>
<feature type="compositionally biased region" description="Acidic residues" evidence="1">
    <location>
        <begin position="514"/>
        <end position="528"/>
    </location>
</feature>
<feature type="region of interest" description="Disordered" evidence="1">
    <location>
        <begin position="282"/>
        <end position="324"/>
    </location>
</feature>
<feature type="compositionally biased region" description="Basic and acidic residues" evidence="1">
    <location>
        <begin position="425"/>
        <end position="434"/>
    </location>
</feature>
<feature type="compositionally biased region" description="Low complexity" evidence="1">
    <location>
        <begin position="90"/>
        <end position="106"/>
    </location>
</feature>
<organism evidence="2 3">
    <name type="scientific">Leptomonas pyrrhocoris</name>
    <name type="common">Firebug parasite</name>
    <dbReference type="NCBI Taxonomy" id="157538"/>
    <lineage>
        <taxon>Eukaryota</taxon>
        <taxon>Discoba</taxon>
        <taxon>Euglenozoa</taxon>
        <taxon>Kinetoplastea</taxon>
        <taxon>Metakinetoplastina</taxon>
        <taxon>Trypanosomatida</taxon>
        <taxon>Trypanosomatidae</taxon>
        <taxon>Leishmaniinae</taxon>
        <taxon>Leptomonas</taxon>
    </lineage>
</organism>
<comment type="caution">
    <text evidence="2">The sequence shown here is derived from an EMBL/GenBank/DDBJ whole genome shotgun (WGS) entry which is preliminary data.</text>
</comment>
<evidence type="ECO:0000313" key="3">
    <source>
        <dbReference type="Proteomes" id="UP000037923"/>
    </source>
</evidence>
<dbReference type="OrthoDB" id="267070at2759"/>
<dbReference type="VEuPathDB" id="TriTrypDB:LpyrH10_03_4970"/>
<feature type="region of interest" description="Disordered" evidence="1">
    <location>
        <begin position="709"/>
        <end position="791"/>
    </location>
</feature>
<dbReference type="OMA" id="HRRYNKM"/>
<feature type="compositionally biased region" description="Low complexity" evidence="1">
    <location>
        <begin position="644"/>
        <end position="658"/>
    </location>
</feature>
<evidence type="ECO:0000256" key="1">
    <source>
        <dbReference type="SAM" id="MobiDB-lite"/>
    </source>
</evidence>
<dbReference type="EMBL" id="LGTL01000003">
    <property type="protein sequence ID" value="KPA84345.1"/>
    <property type="molecule type" value="Genomic_DNA"/>
</dbReference>
<feature type="region of interest" description="Disordered" evidence="1">
    <location>
        <begin position="29"/>
        <end position="64"/>
    </location>
</feature>
<gene>
    <name evidence="2" type="ORF">ABB37_02346</name>
</gene>
<reference evidence="2 3" key="1">
    <citation type="submission" date="2015-07" db="EMBL/GenBank/DDBJ databases">
        <title>High-quality genome of monoxenous trypanosomatid Leptomonas pyrrhocoris.</title>
        <authorList>
            <person name="Flegontov P."/>
            <person name="Butenko A."/>
            <person name="Firsov S."/>
            <person name="Vlcek C."/>
            <person name="Logacheva M.D."/>
            <person name="Field M."/>
            <person name="Filatov D."/>
            <person name="Flegontova O."/>
            <person name="Gerasimov E."/>
            <person name="Jackson A.P."/>
            <person name="Kelly S."/>
            <person name="Opperdoes F."/>
            <person name="O'Reilly A."/>
            <person name="Votypka J."/>
            <person name="Yurchenko V."/>
            <person name="Lukes J."/>
        </authorList>
    </citation>
    <scope>NUCLEOTIDE SEQUENCE [LARGE SCALE GENOMIC DNA]</scope>
    <source>
        <strain evidence="2">H10</strain>
    </source>
</reference>
<dbReference type="RefSeq" id="XP_015662784.1">
    <property type="nucleotide sequence ID" value="XM_015799306.1"/>
</dbReference>
<feature type="compositionally biased region" description="Basic and acidic residues" evidence="1">
    <location>
        <begin position="733"/>
        <end position="756"/>
    </location>
</feature>
<protein>
    <submittedName>
        <fullName evidence="2">Uncharacterized protein</fullName>
    </submittedName>
</protein>
<feature type="region of interest" description="Disordered" evidence="1">
    <location>
        <begin position="86"/>
        <end position="135"/>
    </location>
</feature>
<dbReference type="GeneID" id="26902641"/>
<name>A0A0N0DYM8_LEPPY</name>
<accession>A0A0N0DYM8</accession>
<proteinExistence type="predicted"/>
<feature type="region of interest" description="Disordered" evidence="1">
    <location>
        <begin position="469"/>
        <end position="549"/>
    </location>
</feature>
<feature type="compositionally biased region" description="Polar residues" evidence="1">
    <location>
        <begin position="31"/>
        <end position="49"/>
    </location>
</feature>
<dbReference type="AlphaFoldDB" id="A0A0N0DYM8"/>
<keyword evidence="3" id="KW-1185">Reference proteome</keyword>
<feature type="compositionally biased region" description="Low complexity" evidence="1">
    <location>
        <begin position="529"/>
        <end position="539"/>
    </location>
</feature>
<evidence type="ECO:0000313" key="2">
    <source>
        <dbReference type="EMBL" id="KPA84345.1"/>
    </source>
</evidence>
<dbReference type="Proteomes" id="UP000037923">
    <property type="component" value="Unassembled WGS sequence"/>
</dbReference>
<dbReference type="EMBL" id="LGTL01000003">
    <property type="protein sequence ID" value="KPA84344.1"/>
    <property type="molecule type" value="Genomic_DNA"/>
</dbReference>
<sequence length="847" mass="89652">MSTYEWVIEQESPDGVTTRIVFDIAGADEATNGNSHTIGSRYNSSSASLPSRMRGGRGGRGVSSVAPLQQIGVSSTSTNTFFAFRDATTRSEGGSSKRSSKRSNGSRSRRNHRLGSSVNGSGPSVGGTGSRLAPAGSAYTSAALRQRYHRMLFGERGASAPMSARLDPTGSSFGTTNFYTRAAGTANVGYATTATASAASSSPSTIFMSTYGAEMTEEEERSSGSYPPRRSRASTNSSGSGGGSSRNSVGNVKGSVIATVVDSSSGGGQQDEVPPRYAPWAAHVEDPAPSPPPNHPVCISQPPNEVSASFARPLPPSNTATMDYVDDKDRYCSYVRRDVWAARATCPHTVTAGPSEFPAFPPLHPIPLEEEGESARNGEGNAPDSKERDTHNGSRRRSHGYAAAMQQPFRVVSDWNDKNGGGSDGEGHGGDDLQRPFFVNSSPAIAQKQQCGVTAELREDSRRYNKMLLRKERERGRGRGWQATSASAAATTASSAGGRYGDAKDRSVSSYSCDSDDADVDVDSEDSSIECLSNSPSSSEDSDAEALRADASFAAKVQSLASRAGRERRKMEAREERQLQNELLRCEEALLTPPIAFLHESMAPSPSPPFSLAATLRQRDTASAATGVRAMAGCSVDGQRMNASTRSGSGSNSSNSSYTPSSFFISPIHQSVAAESSTWAGAGTRVQFLGQGGLSSSAGRAAAAATNRLGANSGGVNRRRGRTDDNEEDDLHVEEAQDQRESTVHLSSTRRDDDPGTHVSSSSSFAAPLPISKSQARRARKQRKKGNEIRQSVVAECGGSRALRPVAPPSIEPPLEMLPCSKKEMCDDLLESFLMAAALEDDDLKLP</sequence>
<feature type="region of interest" description="Disordered" evidence="1">
    <location>
        <begin position="637"/>
        <end position="658"/>
    </location>
</feature>
<feature type="compositionally biased region" description="Basic residues" evidence="1">
    <location>
        <begin position="775"/>
        <end position="784"/>
    </location>
</feature>
<dbReference type="RefSeq" id="XP_015662783.1">
    <property type="nucleotide sequence ID" value="XM_015799305.1"/>
</dbReference>
<feature type="region of interest" description="Disordered" evidence="1">
    <location>
        <begin position="213"/>
        <end position="251"/>
    </location>
</feature>
<feature type="compositionally biased region" description="Low complexity" evidence="1">
    <location>
        <begin position="483"/>
        <end position="496"/>
    </location>
</feature>
<feature type="region of interest" description="Disordered" evidence="1">
    <location>
        <begin position="353"/>
        <end position="454"/>
    </location>
</feature>
<feature type="compositionally biased region" description="Polar residues" evidence="1">
    <location>
        <begin position="439"/>
        <end position="452"/>
    </location>
</feature>